<keyword evidence="2" id="KW-0520">NAD</keyword>
<dbReference type="SUPFAM" id="SSF51735">
    <property type="entry name" value="NAD(P)-binding Rossmann-fold domains"/>
    <property type="match status" value="1"/>
</dbReference>
<proteinExistence type="predicted"/>
<evidence type="ECO:0000256" key="1">
    <source>
        <dbReference type="ARBA" id="ARBA00001911"/>
    </source>
</evidence>
<reference evidence="5" key="1">
    <citation type="journal article" date="2020" name="Nature">
        <title>Giant virus diversity and host interactions through global metagenomics.</title>
        <authorList>
            <person name="Schulz F."/>
            <person name="Roux S."/>
            <person name="Paez-Espino D."/>
            <person name="Jungbluth S."/>
            <person name="Walsh D.A."/>
            <person name="Denef V.J."/>
            <person name="McMahon K.D."/>
            <person name="Konstantinidis K.T."/>
            <person name="Eloe-Fadrosh E.A."/>
            <person name="Kyrpides N.C."/>
            <person name="Woyke T."/>
        </authorList>
    </citation>
    <scope>NUCLEOTIDE SEQUENCE</scope>
    <source>
        <strain evidence="5">GVMAG-S-3300010158-109</strain>
    </source>
</reference>
<dbReference type="Gene3D" id="3.90.25.10">
    <property type="entry name" value="UDP-galactose 4-epimerase, domain 1"/>
    <property type="match status" value="1"/>
</dbReference>
<dbReference type="Pfam" id="PF16363">
    <property type="entry name" value="GDP_Man_Dehyd"/>
    <property type="match status" value="1"/>
</dbReference>
<name>A0A6C0KI90_9ZZZZ</name>
<dbReference type="FunFam" id="3.40.50.720:FF:000304">
    <property type="entry name" value="UDP-glucose 4,6-dehydratase"/>
    <property type="match status" value="1"/>
</dbReference>
<protein>
    <recommendedName>
        <fullName evidence="4">NAD(P)-binding domain-containing protein</fullName>
    </recommendedName>
</protein>
<sequence length="321" mass="36362">MFISKISKMKNVLITGGCGFIGSHFVNEMVVKYPDVYFMNIDAMYYCASLSNVTVSNYPNYQFVHGNINDYNLIAYLLTSKNIDTIVHFAAQSHVDQSFLESFKYTDDNVKGTHTLLEAVKNVNRDILFLHMSTDEVYGESGIDSDPKHEKDLLCPTNPYAASKAAAEMFVQSYQHSFNLRTIIVRGNNVYGPNQYPEKLIPKFIQTLRKGEKCTVHGRGDSLRSFIHVFDVCSAIDTILSKGTVGEIYNIGSDPENERSVMEVVTQLVSLIKADHDIAPYVTYVPDRPFNDKRYFISNSKLKRLGWKPTITFDKGLENII</sequence>
<dbReference type="AlphaFoldDB" id="A0A6C0KI90"/>
<feature type="domain" description="NAD(P)-binding" evidence="4">
    <location>
        <begin position="13"/>
        <end position="319"/>
    </location>
</feature>
<dbReference type="GO" id="GO:0009225">
    <property type="term" value="P:nucleotide-sugar metabolic process"/>
    <property type="evidence" value="ECO:0007669"/>
    <property type="project" value="InterPro"/>
</dbReference>
<accession>A0A6C0KI90</accession>
<dbReference type="InterPro" id="IPR005888">
    <property type="entry name" value="dTDP_Gluc_deHydtase"/>
</dbReference>
<evidence type="ECO:0000259" key="4">
    <source>
        <dbReference type="Pfam" id="PF16363"/>
    </source>
</evidence>
<dbReference type="PANTHER" id="PTHR43000">
    <property type="entry name" value="DTDP-D-GLUCOSE 4,6-DEHYDRATASE-RELATED"/>
    <property type="match status" value="1"/>
</dbReference>
<comment type="cofactor">
    <cofactor evidence="1">
        <name>NAD(+)</name>
        <dbReference type="ChEBI" id="CHEBI:57540"/>
    </cofactor>
</comment>
<keyword evidence="3" id="KW-0456">Lyase</keyword>
<dbReference type="Gene3D" id="3.40.50.720">
    <property type="entry name" value="NAD(P)-binding Rossmann-like Domain"/>
    <property type="match status" value="1"/>
</dbReference>
<dbReference type="GO" id="GO:0008460">
    <property type="term" value="F:dTDP-glucose 4,6-dehydratase activity"/>
    <property type="evidence" value="ECO:0007669"/>
    <property type="project" value="InterPro"/>
</dbReference>
<evidence type="ECO:0000256" key="3">
    <source>
        <dbReference type="ARBA" id="ARBA00023239"/>
    </source>
</evidence>
<dbReference type="InterPro" id="IPR016040">
    <property type="entry name" value="NAD(P)-bd_dom"/>
</dbReference>
<dbReference type="CDD" id="cd05246">
    <property type="entry name" value="dTDP_GD_SDR_e"/>
    <property type="match status" value="1"/>
</dbReference>
<evidence type="ECO:0000256" key="2">
    <source>
        <dbReference type="ARBA" id="ARBA00023027"/>
    </source>
</evidence>
<organism evidence="5">
    <name type="scientific">viral metagenome</name>
    <dbReference type="NCBI Taxonomy" id="1070528"/>
    <lineage>
        <taxon>unclassified sequences</taxon>
        <taxon>metagenomes</taxon>
        <taxon>organismal metagenomes</taxon>
    </lineage>
</organism>
<evidence type="ECO:0000313" key="5">
    <source>
        <dbReference type="EMBL" id="QHU16004.1"/>
    </source>
</evidence>
<dbReference type="InterPro" id="IPR036291">
    <property type="entry name" value="NAD(P)-bd_dom_sf"/>
</dbReference>
<dbReference type="EMBL" id="MN740872">
    <property type="protein sequence ID" value="QHU16004.1"/>
    <property type="molecule type" value="Genomic_DNA"/>
</dbReference>